<gene>
    <name evidence="1" type="ORF">BOLC3T17655H</name>
</gene>
<sequence length="60" mass="6907">MLKPDYQLDISVYIIILNNANVKLIEGRGKVIDPHTIDVDGKNLNFEEYSDCSRWTSLHT</sequence>
<proteinExistence type="predicted"/>
<dbReference type="EMBL" id="LR031872">
    <property type="protein sequence ID" value="VDC94313.1"/>
    <property type="molecule type" value="Genomic_DNA"/>
</dbReference>
<protein>
    <submittedName>
        <fullName evidence="1">Uncharacterized protein</fullName>
    </submittedName>
</protein>
<name>A0A3P6B1X3_BRAOL</name>
<accession>A0A3P6B1X3</accession>
<dbReference type="AlphaFoldDB" id="A0A3P6B1X3"/>
<evidence type="ECO:0000313" key="1">
    <source>
        <dbReference type="EMBL" id="VDC94313.1"/>
    </source>
</evidence>
<reference evidence="1" key="1">
    <citation type="submission" date="2018-11" db="EMBL/GenBank/DDBJ databases">
        <authorList>
            <consortium name="Genoscope - CEA"/>
            <person name="William W."/>
        </authorList>
    </citation>
    <scope>NUCLEOTIDE SEQUENCE</scope>
</reference>
<organism evidence="1">
    <name type="scientific">Brassica oleracea</name>
    <name type="common">Wild cabbage</name>
    <dbReference type="NCBI Taxonomy" id="3712"/>
    <lineage>
        <taxon>Eukaryota</taxon>
        <taxon>Viridiplantae</taxon>
        <taxon>Streptophyta</taxon>
        <taxon>Embryophyta</taxon>
        <taxon>Tracheophyta</taxon>
        <taxon>Spermatophyta</taxon>
        <taxon>Magnoliopsida</taxon>
        <taxon>eudicotyledons</taxon>
        <taxon>Gunneridae</taxon>
        <taxon>Pentapetalae</taxon>
        <taxon>rosids</taxon>
        <taxon>malvids</taxon>
        <taxon>Brassicales</taxon>
        <taxon>Brassicaceae</taxon>
        <taxon>Brassiceae</taxon>
        <taxon>Brassica</taxon>
    </lineage>
</organism>